<dbReference type="HOGENOM" id="CLU_2840897_0_0_0"/>
<evidence type="ECO:0000313" key="2">
    <source>
        <dbReference type="Proteomes" id="UP000030661"/>
    </source>
</evidence>
<dbReference type="Proteomes" id="UP000030661">
    <property type="component" value="Unassembled WGS sequence"/>
</dbReference>
<reference evidence="1" key="1">
    <citation type="journal article" date="2015" name="PeerJ">
        <title>First genomic representation of candidate bacterial phylum KSB3 points to enhanced environmental sensing as a trigger of wastewater bulking.</title>
        <authorList>
            <person name="Sekiguchi Y."/>
            <person name="Ohashi A."/>
            <person name="Parks D.H."/>
            <person name="Yamauchi T."/>
            <person name="Tyson G.W."/>
            <person name="Hugenholtz P."/>
        </authorList>
    </citation>
    <scope>NUCLEOTIDE SEQUENCE [LARGE SCALE GENOMIC DNA]</scope>
</reference>
<protein>
    <submittedName>
        <fullName evidence="1">Uncharacterized protein</fullName>
    </submittedName>
</protein>
<organism evidence="1">
    <name type="scientific">Vecturithrix granuli</name>
    <dbReference type="NCBI Taxonomy" id="1499967"/>
    <lineage>
        <taxon>Bacteria</taxon>
        <taxon>Candidatus Moduliflexota</taxon>
        <taxon>Candidatus Vecturitrichia</taxon>
        <taxon>Candidatus Vecturitrichales</taxon>
        <taxon>Candidatus Vecturitrichaceae</taxon>
        <taxon>Candidatus Vecturithrix</taxon>
    </lineage>
</organism>
<name>A0A081C079_VECG1</name>
<evidence type="ECO:0000313" key="1">
    <source>
        <dbReference type="EMBL" id="GAK57984.1"/>
    </source>
</evidence>
<sequence>MQSIETDITVIQQHARRNEDENRDFRAFLKGCEISDIDPDRSSAVSADCHSQVETVQHVPIVAKC</sequence>
<gene>
    <name evidence="1" type="ORF">U27_04957</name>
</gene>
<dbReference type="EMBL" id="DF820466">
    <property type="protein sequence ID" value="GAK57984.1"/>
    <property type="molecule type" value="Genomic_DNA"/>
</dbReference>
<proteinExistence type="predicted"/>
<dbReference type="AlphaFoldDB" id="A0A081C079"/>
<accession>A0A081C079</accession>
<keyword evidence="2" id="KW-1185">Reference proteome</keyword>